<name>A0A0W0VWN1_9GAMM</name>
<dbReference type="InterPro" id="IPR011295">
    <property type="entry name" value="UbiH"/>
</dbReference>
<keyword evidence="7" id="KW-0503">Monooxygenase</keyword>
<dbReference type="PROSITE" id="PS01304">
    <property type="entry name" value="UBIH"/>
    <property type="match status" value="1"/>
</dbReference>
<dbReference type="InterPro" id="IPR036188">
    <property type="entry name" value="FAD/NAD-bd_sf"/>
</dbReference>
<dbReference type="InterPro" id="IPR051205">
    <property type="entry name" value="UbiH/COQ6_monooxygenase"/>
</dbReference>
<comment type="similarity">
    <text evidence="3">Belongs to the UbiH/COQ6 family.</text>
</comment>
<evidence type="ECO:0000256" key="7">
    <source>
        <dbReference type="ARBA" id="ARBA00023033"/>
    </source>
</evidence>
<gene>
    <name evidence="10" type="primary">ubiH_2</name>
    <name evidence="10" type="ORF">Lmac_2722</name>
</gene>
<organism evidence="10 11">
    <name type="scientific">Legionella maceachernii</name>
    <dbReference type="NCBI Taxonomy" id="466"/>
    <lineage>
        <taxon>Bacteria</taxon>
        <taxon>Pseudomonadati</taxon>
        <taxon>Pseudomonadota</taxon>
        <taxon>Gammaproteobacteria</taxon>
        <taxon>Legionellales</taxon>
        <taxon>Legionellaceae</taxon>
        <taxon>Legionella</taxon>
    </lineage>
</organism>
<dbReference type="GO" id="GO:0006744">
    <property type="term" value="P:ubiquinone biosynthetic process"/>
    <property type="evidence" value="ECO:0007669"/>
    <property type="project" value="UniProtKB-UniPathway"/>
</dbReference>
<feature type="transmembrane region" description="Helical" evidence="8">
    <location>
        <begin position="6"/>
        <end position="25"/>
    </location>
</feature>
<dbReference type="PANTHER" id="PTHR43876">
    <property type="entry name" value="UBIQUINONE BIOSYNTHESIS MONOOXYGENASE COQ6, MITOCHONDRIAL"/>
    <property type="match status" value="1"/>
</dbReference>
<dbReference type="RefSeq" id="WP_058453465.1">
    <property type="nucleotide sequence ID" value="NZ_CAAAIB010000001.1"/>
</dbReference>
<dbReference type="OrthoDB" id="9769565at2"/>
<evidence type="ECO:0000256" key="1">
    <source>
        <dbReference type="ARBA" id="ARBA00001974"/>
    </source>
</evidence>
<keyword evidence="11" id="KW-1185">Reference proteome</keyword>
<keyword evidence="6" id="KW-0560">Oxidoreductase</keyword>
<dbReference type="GO" id="GO:0008681">
    <property type="term" value="F:2-octaprenyl-6-methoxyphenol hydroxylase activity"/>
    <property type="evidence" value="ECO:0007669"/>
    <property type="project" value="InterPro"/>
</dbReference>
<dbReference type="InterPro" id="IPR002938">
    <property type="entry name" value="FAD-bd"/>
</dbReference>
<dbReference type="NCBIfam" id="TIGR01988">
    <property type="entry name" value="Ubi-OHases"/>
    <property type="match status" value="1"/>
</dbReference>
<evidence type="ECO:0000256" key="8">
    <source>
        <dbReference type="SAM" id="Phobius"/>
    </source>
</evidence>
<keyword evidence="8" id="KW-0812">Transmembrane</keyword>
<accession>A0A0W0VWN1</accession>
<keyword evidence="8" id="KW-1133">Transmembrane helix</keyword>
<dbReference type="SUPFAM" id="SSF51905">
    <property type="entry name" value="FAD/NAD(P)-binding domain"/>
    <property type="match status" value="1"/>
</dbReference>
<comment type="pathway">
    <text evidence="2">Cofactor biosynthesis; ubiquinone biosynthesis.</text>
</comment>
<dbReference type="Gene3D" id="3.50.50.60">
    <property type="entry name" value="FAD/NAD(P)-binding domain"/>
    <property type="match status" value="2"/>
</dbReference>
<dbReference type="AlphaFoldDB" id="A0A0W0VWN1"/>
<proteinExistence type="inferred from homology"/>
<evidence type="ECO:0000259" key="9">
    <source>
        <dbReference type="Pfam" id="PF01494"/>
    </source>
</evidence>
<comment type="caution">
    <text evidence="10">The sequence shown here is derived from an EMBL/GenBank/DDBJ whole genome shotgun (WGS) entry which is preliminary data.</text>
</comment>
<feature type="domain" description="FAD-binding" evidence="9">
    <location>
        <begin position="6"/>
        <end position="336"/>
    </location>
</feature>
<dbReference type="NCBIfam" id="TIGR01984">
    <property type="entry name" value="UbiH"/>
    <property type="match status" value="1"/>
</dbReference>
<protein>
    <submittedName>
        <fullName evidence="10">2-octaprenyl-6-methoxyphenol hydroxylase</fullName>
    </submittedName>
</protein>
<evidence type="ECO:0000256" key="6">
    <source>
        <dbReference type="ARBA" id="ARBA00023002"/>
    </source>
</evidence>
<keyword evidence="5" id="KW-0274">FAD</keyword>
<evidence type="ECO:0000256" key="4">
    <source>
        <dbReference type="ARBA" id="ARBA00022630"/>
    </source>
</evidence>
<dbReference type="Proteomes" id="UP000054908">
    <property type="component" value="Unassembled WGS sequence"/>
</dbReference>
<dbReference type="InterPro" id="IPR010971">
    <property type="entry name" value="UbiH/COQ6"/>
</dbReference>
<keyword evidence="8" id="KW-0472">Membrane</keyword>
<reference evidence="10 11" key="1">
    <citation type="submission" date="2015-11" db="EMBL/GenBank/DDBJ databases">
        <title>Genomic analysis of 38 Legionella species identifies large and diverse effector repertoires.</title>
        <authorList>
            <person name="Burstein D."/>
            <person name="Amaro F."/>
            <person name="Zusman T."/>
            <person name="Lifshitz Z."/>
            <person name="Cohen O."/>
            <person name="Gilbert J.A."/>
            <person name="Pupko T."/>
            <person name="Shuman H.A."/>
            <person name="Segal G."/>
        </authorList>
    </citation>
    <scope>NUCLEOTIDE SEQUENCE [LARGE SCALE GENOMIC DNA]</scope>
    <source>
        <strain evidence="10 11">PX-1-G2-E2</strain>
    </source>
</reference>
<dbReference type="PANTHER" id="PTHR43876:SF8">
    <property type="entry name" value="2-OCTAPRENYL-6-METHOXYPHENOL HYDROXYLASE"/>
    <property type="match status" value="1"/>
</dbReference>
<keyword evidence="4" id="KW-0285">Flavoprotein</keyword>
<evidence type="ECO:0000256" key="2">
    <source>
        <dbReference type="ARBA" id="ARBA00004749"/>
    </source>
</evidence>
<dbReference type="UniPathway" id="UPA00232"/>
<sequence>MVERQVDILIVGGGLTGAILMLALANKGYTILLIDNHPLSAKIDAHFDARTLALSPASLRILQMLDVWPLLQNKATPIETIHVSEQYRFGSTTLNSESANKPLGHVVEMQSINHALYQRLDEQHCLAPAKLIALDKDQGLATVSTEKENYSIKAKLIVAADGSDSTVRRLSALPVKIKDYQQQAIVTNIGLARSHGNWAYERFTASGPLALLPMTEKRASLVWALPPVEAARLIAIDEVRFLQVLQKAFGYRLGRFVRVGKRVIFPLRQITMPKKIAWPIVFVGNAAHTLHPVAGQGFNLGLRDVATLAQCIAQQGLTPAMLQNYQQMRQHDEMAITRLTNGLIEVFTSHFPGMALARNLGLIAVDNLSLLKHCLTHYTCGFAGVTPDLVCGIALDRKESL</sequence>
<dbReference type="InterPro" id="IPR018168">
    <property type="entry name" value="Ubi_Hdrlase_CS"/>
</dbReference>
<dbReference type="PATRIC" id="fig|466.6.peg.2906"/>
<dbReference type="Pfam" id="PF01494">
    <property type="entry name" value="FAD_binding_3"/>
    <property type="match status" value="1"/>
</dbReference>
<dbReference type="EMBL" id="LNYL01000050">
    <property type="protein sequence ID" value="KTD24635.1"/>
    <property type="molecule type" value="Genomic_DNA"/>
</dbReference>
<dbReference type="STRING" id="466.Lmac_2722"/>
<evidence type="ECO:0000313" key="11">
    <source>
        <dbReference type="Proteomes" id="UP000054908"/>
    </source>
</evidence>
<evidence type="ECO:0000256" key="5">
    <source>
        <dbReference type="ARBA" id="ARBA00022827"/>
    </source>
</evidence>
<dbReference type="PRINTS" id="PR00420">
    <property type="entry name" value="RNGMNOXGNASE"/>
</dbReference>
<dbReference type="GO" id="GO:0071949">
    <property type="term" value="F:FAD binding"/>
    <property type="evidence" value="ECO:0007669"/>
    <property type="project" value="InterPro"/>
</dbReference>
<evidence type="ECO:0000313" key="10">
    <source>
        <dbReference type="EMBL" id="KTD24635.1"/>
    </source>
</evidence>
<evidence type="ECO:0000256" key="3">
    <source>
        <dbReference type="ARBA" id="ARBA00005349"/>
    </source>
</evidence>
<comment type="cofactor">
    <cofactor evidence="1">
        <name>FAD</name>
        <dbReference type="ChEBI" id="CHEBI:57692"/>
    </cofactor>
</comment>